<accession>A0AC35F8K7</accession>
<dbReference type="Proteomes" id="UP000887580">
    <property type="component" value="Unplaced"/>
</dbReference>
<name>A0AC35F8K7_9BILA</name>
<sequence length="538" mass="61465">MRLFALPIFDASGHNETSEIIFDKDEPYSESSSFFYHIMLIVGGSSTACCILANILTVFVLIRHRPLQKSISNLYVLSLSVADLFIGITVMFPMFFNEIKNGSKFDEFFGPFWICKSWQIFDFIFSTISLYSTCAIAFDRVWNLEKPLRVFKRSRRLAKRLIMIIWLLPILIWAPIFFFFLESDNLGSDGCLMSRNRAHFIPIIAIPVLYIPAMILIAMFVRISLVVHRHLKFLREHSSERTQLSVNSINRDCNSSLRAPEAKRNTFESLTTVTSGYCTTTLRTPRSNSPWFPRSTEFQLAPLSEEKSSGRERSQSEQINLTPEVQNSLKIADSRSHSKIDTSLSVPTRRESIVAKQLLLMQRAEAFFNRKPSSESVSRLARATSCRSRYSSSDSTGSSVGGPVSILRKFSNLSRASSKRFSVIAIHSNLTDLLQREGVSHQVKAAKAVALITCCFLCCWFPFLIVWPIRIYCHTCVPEQFYRWCVWLNYLCSAINPILYTLSSPRVRSALKKYATFASYRSKMRMKAASFYKSNTLV</sequence>
<evidence type="ECO:0000313" key="1">
    <source>
        <dbReference type="Proteomes" id="UP000887580"/>
    </source>
</evidence>
<protein>
    <submittedName>
        <fullName evidence="2">G-protein coupled receptors family 1 profile domain-containing protein</fullName>
    </submittedName>
</protein>
<reference evidence="2" key="1">
    <citation type="submission" date="2022-11" db="UniProtKB">
        <authorList>
            <consortium name="WormBaseParasite"/>
        </authorList>
    </citation>
    <scope>IDENTIFICATION</scope>
</reference>
<proteinExistence type="predicted"/>
<evidence type="ECO:0000313" key="2">
    <source>
        <dbReference type="WBParaSite" id="PS1159_v2.g14968.t1"/>
    </source>
</evidence>
<organism evidence="1 2">
    <name type="scientific">Panagrolaimus sp. PS1159</name>
    <dbReference type="NCBI Taxonomy" id="55785"/>
    <lineage>
        <taxon>Eukaryota</taxon>
        <taxon>Metazoa</taxon>
        <taxon>Ecdysozoa</taxon>
        <taxon>Nematoda</taxon>
        <taxon>Chromadorea</taxon>
        <taxon>Rhabditida</taxon>
        <taxon>Tylenchina</taxon>
        <taxon>Panagrolaimomorpha</taxon>
        <taxon>Panagrolaimoidea</taxon>
        <taxon>Panagrolaimidae</taxon>
        <taxon>Panagrolaimus</taxon>
    </lineage>
</organism>
<dbReference type="WBParaSite" id="PS1159_v2.g14968.t1">
    <property type="protein sequence ID" value="PS1159_v2.g14968.t1"/>
    <property type="gene ID" value="PS1159_v2.g14968"/>
</dbReference>